<dbReference type="GO" id="GO:0008757">
    <property type="term" value="F:S-adenosylmethionine-dependent methyltransferase activity"/>
    <property type="evidence" value="ECO:0007669"/>
    <property type="project" value="InterPro"/>
</dbReference>
<dbReference type="RefSeq" id="WP_185659871.1">
    <property type="nucleotide sequence ID" value="NZ_CAWPOO010000007.1"/>
</dbReference>
<feature type="domain" description="Methyltransferase type 11" evidence="1">
    <location>
        <begin position="60"/>
        <end position="157"/>
    </location>
</feature>
<keyword evidence="3" id="KW-1185">Reference proteome</keyword>
<protein>
    <submittedName>
        <fullName evidence="2">Methyltransferase domain-containing protein</fullName>
    </submittedName>
</protein>
<accession>A0A7X1B7T5</accession>
<dbReference type="EMBL" id="JACHVC010000007">
    <property type="protein sequence ID" value="MBC2605985.1"/>
    <property type="molecule type" value="Genomic_DNA"/>
</dbReference>
<proteinExistence type="predicted"/>
<dbReference type="SUPFAM" id="SSF53335">
    <property type="entry name" value="S-adenosyl-L-methionine-dependent methyltransferases"/>
    <property type="match status" value="1"/>
</dbReference>
<dbReference type="PANTHER" id="PTHR42912:SF93">
    <property type="entry name" value="N6-ADENOSINE-METHYLTRANSFERASE TMT1A"/>
    <property type="match status" value="1"/>
</dbReference>
<evidence type="ECO:0000313" key="3">
    <source>
        <dbReference type="Proteomes" id="UP000526501"/>
    </source>
</evidence>
<organism evidence="2 3">
    <name type="scientific">Pelagicoccus albus</name>
    <dbReference type="NCBI Taxonomy" id="415222"/>
    <lineage>
        <taxon>Bacteria</taxon>
        <taxon>Pseudomonadati</taxon>
        <taxon>Verrucomicrobiota</taxon>
        <taxon>Opitutia</taxon>
        <taxon>Puniceicoccales</taxon>
        <taxon>Pelagicoccaceae</taxon>
        <taxon>Pelagicoccus</taxon>
    </lineage>
</organism>
<dbReference type="Proteomes" id="UP000526501">
    <property type="component" value="Unassembled WGS sequence"/>
</dbReference>
<sequence length="225" mass="25431">MELSDRSNYKKTWEDLSQDFETAQHYVAGHNDETEFERSAQVTLGVLRETVGVKDSDDFLEIGCGVGRVGKVLSPIVKSWTGSDISSGMVKQAGSYLEACDNVSLVHLERSSLSQFQDESFDVVYCTVVFMHLLEWDRYRYVSEALRILKPGGRIYFDNVDIRSDHGWKVFTDGYNIPVEKRPAQISMVSSADELLTYGEKAGFENCRIHRWGGAWVALVANKPE</sequence>
<dbReference type="Pfam" id="PF08241">
    <property type="entry name" value="Methyltransf_11"/>
    <property type="match status" value="1"/>
</dbReference>
<dbReference type="CDD" id="cd02440">
    <property type="entry name" value="AdoMet_MTases"/>
    <property type="match status" value="1"/>
</dbReference>
<name>A0A7X1B7T5_9BACT</name>
<gene>
    <name evidence="2" type="ORF">H5P27_08005</name>
</gene>
<comment type="caution">
    <text evidence="2">The sequence shown here is derived from an EMBL/GenBank/DDBJ whole genome shotgun (WGS) entry which is preliminary data.</text>
</comment>
<dbReference type="PANTHER" id="PTHR42912">
    <property type="entry name" value="METHYLTRANSFERASE"/>
    <property type="match status" value="1"/>
</dbReference>
<dbReference type="InterPro" id="IPR013216">
    <property type="entry name" value="Methyltransf_11"/>
</dbReference>
<evidence type="ECO:0000259" key="1">
    <source>
        <dbReference type="Pfam" id="PF08241"/>
    </source>
</evidence>
<dbReference type="AlphaFoldDB" id="A0A7X1B7T5"/>
<reference evidence="2 3" key="1">
    <citation type="submission" date="2020-07" db="EMBL/GenBank/DDBJ databases">
        <authorList>
            <person name="Feng X."/>
        </authorList>
    </citation>
    <scope>NUCLEOTIDE SEQUENCE [LARGE SCALE GENOMIC DNA]</scope>
    <source>
        <strain evidence="2 3">JCM23202</strain>
    </source>
</reference>
<evidence type="ECO:0000313" key="2">
    <source>
        <dbReference type="EMBL" id="MBC2605985.1"/>
    </source>
</evidence>
<keyword evidence="2" id="KW-0489">Methyltransferase</keyword>
<dbReference type="InterPro" id="IPR050508">
    <property type="entry name" value="Methyltransf_Superfamily"/>
</dbReference>
<dbReference type="InterPro" id="IPR029063">
    <property type="entry name" value="SAM-dependent_MTases_sf"/>
</dbReference>
<keyword evidence="2" id="KW-0808">Transferase</keyword>
<dbReference type="Gene3D" id="3.40.50.150">
    <property type="entry name" value="Vaccinia Virus protein VP39"/>
    <property type="match status" value="1"/>
</dbReference>
<dbReference type="GO" id="GO:0032259">
    <property type="term" value="P:methylation"/>
    <property type="evidence" value="ECO:0007669"/>
    <property type="project" value="UniProtKB-KW"/>
</dbReference>